<feature type="region of interest" description="Disordered" evidence="1">
    <location>
        <begin position="74"/>
        <end position="104"/>
    </location>
</feature>
<dbReference type="EMBL" id="WUBR01000002">
    <property type="protein sequence ID" value="MWV28254.1"/>
    <property type="molecule type" value="Genomic_DNA"/>
</dbReference>
<keyword evidence="3" id="KW-1185">Reference proteome</keyword>
<dbReference type="Proteomes" id="UP000461409">
    <property type="component" value="Unassembled WGS sequence"/>
</dbReference>
<evidence type="ECO:0000313" key="3">
    <source>
        <dbReference type="Proteomes" id="UP000461409"/>
    </source>
</evidence>
<feature type="compositionally biased region" description="Basic and acidic residues" evidence="1">
    <location>
        <begin position="74"/>
        <end position="83"/>
    </location>
</feature>
<reference evidence="2 3" key="1">
    <citation type="submission" date="2019-12" db="EMBL/GenBank/DDBJ databases">
        <authorList>
            <person name="Lee S.D."/>
        </authorList>
    </citation>
    <scope>NUCLEOTIDE SEQUENCE [LARGE SCALE GENOMIC DNA]</scope>
    <source>
        <strain evidence="2 3">GH3-10</strain>
    </source>
</reference>
<organism evidence="2 3">
    <name type="scientific">Aurantiacibacter rhizosphaerae</name>
    <dbReference type="NCBI Taxonomy" id="2691582"/>
    <lineage>
        <taxon>Bacteria</taxon>
        <taxon>Pseudomonadati</taxon>
        <taxon>Pseudomonadota</taxon>
        <taxon>Alphaproteobacteria</taxon>
        <taxon>Sphingomonadales</taxon>
        <taxon>Erythrobacteraceae</taxon>
        <taxon>Aurantiacibacter</taxon>
    </lineage>
</organism>
<accession>A0A844XF77</accession>
<gene>
    <name evidence="2" type="ORF">GRF63_10085</name>
</gene>
<name>A0A844XF77_9SPHN</name>
<evidence type="ECO:0000313" key="2">
    <source>
        <dbReference type="EMBL" id="MWV28254.1"/>
    </source>
</evidence>
<evidence type="ECO:0000256" key="1">
    <source>
        <dbReference type="SAM" id="MobiDB-lite"/>
    </source>
</evidence>
<sequence length="104" mass="12001">MSRTMQKSYRQSGVGMLDAAPGTYMVHAYFDDNQVELIKSNILGWQVGQDRRLTPLVLDPRAVDDEGWVIQHPDGRIESEDGRNWPSEDAWLTSQRRERRRDAA</sequence>
<reference evidence="2 3" key="2">
    <citation type="submission" date="2020-02" db="EMBL/GenBank/DDBJ databases">
        <title>Erythrobacter dongmakensis sp. nov., isolated from a tidal mudflat.</title>
        <authorList>
            <person name="Kim I.S."/>
        </authorList>
    </citation>
    <scope>NUCLEOTIDE SEQUENCE [LARGE SCALE GENOMIC DNA]</scope>
    <source>
        <strain evidence="2 3">GH3-10</strain>
    </source>
</reference>
<dbReference type="AlphaFoldDB" id="A0A844XF77"/>
<protein>
    <submittedName>
        <fullName evidence="2">Uncharacterized protein</fullName>
    </submittedName>
</protein>
<comment type="caution">
    <text evidence="2">The sequence shown here is derived from an EMBL/GenBank/DDBJ whole genome shotgun (WGS) entry which is preliminary data.</text>
</comment>
<proteinExistence type="predicted"/>